<keyword evidence="1" id="KW-0732">Signal</keyword>
<name>A0A091QMA7_9AVES</name>
<protein>
    <submittedName>
        <fullName evidence="2">Uncharacterized protein</fullName>
    </submittedName>
</protein>
<keyword evidence="3" id="KW-1185">Reference proteome</keyword>
<feature type="signal peptide" evidence="1">
    <location>
        <begin position="1"/>
        <end position="26"/>
    </location>
</feature>
<gene>
    <name evidence="2" type="ORF">N332_12026</name>
</gene>
<dbReference type="EMBL" id="KK800044">
    <property type="protein sequence ID" value="KFQ28064.1"/>
    <property type="molecule type" value="Genomic_DNA"/>
</dbReference>
<accession>A0A091QMA7</accession>
<dbReference type="AlphaFoldDB" id="A0A091QMA7"/>
<evidence type="ECO:0000256" key="1">
    <source>
        <dbReference type="SAM" id="SignalP"/>
    </source>
</evidence>
<evidence type="ECO:0000313" key="3">
    <source>
        <dbReference type="Proteomes" id="UP000053369"/>
    </source>
</evidence>
<dbReference type="Proteomes" id="UP000053369">
    <property type="component" value="Unassembled WGS sequence"/>
</dbReference>
<sequence>KKGTFPINPGRRILILLDLAITLSSSEKVQFCMTGQEESHIWCSCLCCSILTMAECLTYAFTGQGKKP</sequence>
<reference evidence="2 3" key="1">
    <citation type="submission" date="2014-04" db="EMBL/GenBank/DDBJ databases">
        <title>Genome evolution of avian class.</title>
        <authorList>
            <person name="Zhang G."/>
            <person name="Li C."/>
        </authorList>
    </citation>
    <scope>NUCLEOTIDE SEQUENCE [LARGE SCALE GENOMIC DNA]</scope>
    <source>
        <strain evidence="2">BGI_N332</strain>
    </source>
</reference>
<feature type="non-terminal residue" evidence="2">
    <location>
        <position position="1"/>
    </location>
</feature>
<feature type="non-terminal residue" evidence="2">
    <location>
        <position position="68"/>
    </location>
</feature>
<organism evidence="2 3">
    <name type="scientific">Mesitornis unicolor</name>
    <name type="common">brown roatelo</name>
    <dbReference type="NCBI Taxonomy" id="54374"/>
    <lineage>
        <taxon>Eukaryota</taxon>
        <taxon>Metazoa</taxon>
        <taxon>Chordata</taxon>
        <taxon>Craniata</taxon>
        <taxon>Vertebrata</taxon>
        <taxon>Euteleostomi</taxon>
        <taxon>Archelosauria</taxon>
        <taxon>Archosauria</taxon>
        <taxon>Dinosauria</taxon>
        <taxon>Saurischia</taxon>
        <taxon>Theropoda</taxon>
        <taxon>Coelurosauria</taxon>
        <taxon>Aves</taxon>
        <taxon>Neognathae</taxon>
        <taxon>Neoaves</taxon>
        <taxon>Columbimorphae</taxon>
        <taxon>Mesitornithiformes</taxon>
        <taxon>Mesitornithidae</taxon>
        <taxon>Mesitornis</taxon>
    </lineage>
</organism>
<proteinExistence type="predicted"/>
<evidence type="ECO:0000313" key="2">
    <source>
        <dbReference type="EMBL" id="KFQ28064.1"/>
    </source>
</evidence>
<feature type="chain" id="PRO_5001878751" evidence="1">
    <location>
        <begin position="27"/>
        <end position="68"/>
    </location>
</feature>